<dbReference type="InterPro" id="IPR001365">
    <property type="entry name" value="A_deaminase_dom"/>
</dbReference>
<dbReference type="InterPro" id="IPR032466">
    <property type="entry name" value="Metal_Hydrolase"/>
</dbReference>
<evidence type="ECO:0000256" key="9">
    <source>
        <dbReference type="ARBA" id="ARBA00047764"/>
    </source>
</evidence>
<evidence type="ECO:0000259" key="10">
    <source>
        <dbReference type="Pfam" id="PF00962"/>
    </source>
</evidence>
<comment type="similarity">
    <text evidence="3">Belongs to the metallo-dependent hydrolases superfamily. Adenosine and AMP deaminases family. ADGF subfamily.</text>
</comment>
<keyword evidence="8" id="KW-0378">Hydrolase</keyword>
<dbReference type="PANTHER" id="PTHR11409">
    <property type="entry name" value="ADENOSINE DEAMINASE"/>
    <property type="match status" value="1"/>
</dbReference>
<evidence type="ECO:0000256" key="8">
    <source>
        <dbReference type="ARBA" id="ARBA00022801"/>
    </source>
</evidence>
<dbReference type="GO" id="GO:0004000">
    <property type="term" value="F:adenosine deaminase activity"/>
    <property type="evidence" value="ECO:0007669"/>
    <property type="project" value="TreeGrafter"/>
</dbReference>
<dbReference type="GO" id="GO:0046872">
    <property type="term" value="F:metal ion binding"/>
    <property type="evidence" value="ECO:0007669"/>
    <property type="project" value="UniProtKB-KW"/>
</dbReference>
<evidence type="ECO:0000256" key="2">
    <source>
        <dbReference type="ARBA" id="ARBA00004613"/>
    </source>
</evidence>
<comment type="caution">
    <text evidence="11">The sequence shown here is derived from an EMBL/GenBank/DDBJ whole genome shotgun (WGS) entry which is preliminary data.</text>
</comment>
<keyword evidence="6" id="KW-0479">Metal-binding</keyword>
<sequence>MDATQEYLQRRDQLVREDRALRVDASRLASLTDVEAKAEAVVRATRAVEADSVWGTGKSIFDYNPIDSTPNVFPGMAFLTARETVTKTKLFQMLNKMPKGALLHAHLDATVNVDVLLKLALAQPAMHVRAPARLTTSNIAATLPEFKVLSPGAFSTSSSLTDSTYIGGEWVPLYRARETFDESLEGPVGFDNWVKRALTINPSEAYGTHDSPTKIWAKFSSTFLTCHNLIYYLPIWQQYIREFILSSIDDGISYVEARVNFLYKYMTGPDGLENLPHREWLIVFDRVLNEVKAELKEQGRQDELIGVKLIYTTIRFITPEELEWYTEDALALKQEFPHLIAGFDLVGHEDSLKPLIDYIEPLTKFMRRREELGVDLPFIFHAGETLGDGNAPDMNLYDAILLGTKRIGHGYSLVKHPKLMEICREKGIAVEVCPISNEILRLTSSMPAHPLPILVNHGVHVSLCSDDPAVFGNMGLTFDFFQVLMASEVTGLLTLGEFARDSIKYSMLEDEEKAYALGLWEKRWLEFLEWVGRTGDE</sequence>
<evidence type="ECO:0000313" key="12">
    <source>
        <dbReference type="Proteomes" id="UP000298390"/>
    </source>
</evidence>
<keyword evidence="5" id="KW-0964">Secreted</keyword>
<dbReference type="GO" id="GO:0046103">
    <property type="term" value="P:inosine biosynthetic process"/>
    <property type="evidence" value="ECO:0007669"/>
    <property type="project" value="TreeGrafter"/>
</dbReference>
<feature type="domain" description="Adenosine deaminase" evidence="10">
    <location>
        <begin position="215"/>
        <end position="514"/>
    </location>
</feature>
<dbReference type="EMBL" id="SEKV01000213">
    <property type="protein sequence ID" value="TFY61302.1"/>
    <property type="molecule type" value="Genomic_DNA"/>
</dbReference>
<evidence type="ECO:0000256" key="1">
    <source>
        <dbReference type="ARBA" id="ARBA00001947"/>
    </source>
</evidence>
<evidence type="ECO:0000256" key="7">
    <source>
        <dbReference type="ARBA" id="ARBA00022729"/>
    </source>
</evidence>
<comment type="catalytic activity">
    <reaction evidence="9">
        <text>adenosine + H2O + H(+) = inosine + NH4(+)</text>
        <dbReference type="Rhea" id="RHEA:24408"/>
        <dbReference type="ChEBI" id="CHEBI:15377"/>
        <dbReference type="ChEBI" id="CHEBI:15378"/>
        <dbReference type="ChEBI" id="CHEBI:16335"/>
        <dbReference type="ChEBI" id="CHEBI:17596"/>
        <dbReference type="ChEBI" id="CHEBI:28938"/>
        <dbReference type="EC" id="3.5.4.4"/>
    </reaction>
</comment>
<comment type="subcellular location">
    <subcellularLocation>
        <location evidence="2">Secreted</location>
    </subcellularLocation>
</comment>
<dbReference type="PANTHER" id="PTHR11409:SF39">
    <property type="entry name" value="ADENOSINE DEAMINASE 2"/>
    <property type="match status" value="1"/>
</dbReference>
<dbReference type="SUPFAM" id="SSF51556">
    <property type="entry name" value="Metallo-dependent hydrolases"/>
    <property type="match status" value="1"/>
</dbReference>
<dbReference type="EC" id="3.5.4.4" evidence="4"/>
<organism evidence="11 12">
    <name type="scientific">Rhodofomes roseus</name>
    <dbReference type="NCBI Taxonomy" id="34475"/>
    <lineage>
        <taxon>Eukaryota</taxon>
        <taxon>Fungi</taxon>
        <taxon>Dikarya</taxon>
        <taxon>Basidiomycota</taxon>
        <taxon>Agaricomycotina</taxon>
        <taxon>Agaricomycetes</taxon>
        <taxon>Polyporales</taxon>
        <taxon>Rhodofomes</taxon>
    </lineage>
</organism>
<comment type="cofactor">
    <cofactor evidence="1">
        <name>Zn(2+)</name>
        <dbReference type="ChEBI" id="CHEBI:29105"/>
    </cofactor>
</comment>
<dbReference type="InterPro" id="IPR006330">
    <property type="entry name" value="Ado/ade_deaminase"/>
</dbReference>
<name>A0A4Y9YGP5_9APHY</name>
<proteinExistence type="inferred from homology"/>
<evidence type="ECO:0000256" key="6">
    <source>
        <dbReference type="ARBA" id="ARBA00022723"/>
    </source>
</evidence>
<gene>
    <name evidence="11" type="ORF">EVJ58_g4596</name>
</gene>
<dbReference type="GO" id="GO:0005576">
    <property type="term" value="C:extracellular region"/>
    <property type="evidence" value="ECO:0007669"/>
    <property type="project" value="UniProtKB-SubCell"/>
</dbReference>
<dbReference type="GO" id="GO:0006154">
    <property type="term" value="P:adenosine catabolic process"/>
    <property type="evidence" value="ECO:0007669"/>
    <property type="project" value="TreeGrafter"/>
</dbReference>
<dbReference type="Pfam" id="PF00962">
    <property type="entry name" value="A_deaminase"/>
    <property type="match status" value="1"/>
</dbReference>
<reference evidence="11 12" key="1">
    <citation type="submission" date="2019-01" db="EMBL/GenBank/DDBJ databases">
        <title>Genome sequencing of the rare red list fungi Fomitopsis rosea.</title>
        <authorList>
            <person name="Buettner E."/>
            <person name="Kellner H."/>
        </authorList>
    </citation>
    <scope>NUCLEOTIDE SEQUENCE [LARGE SCALE GENOMIC DNA]</scope>
    <source>
        <strain evidence="11 12">DSM 105464</strain>
    </source>
</reference>
<evidence type="ECO:0000313" key="11">
    <source>
        <dbReference type="EMBL" id="TFY61302.1"/>
    </source>
</evidence>
<evidence type="ECO:0000256" key="3">
    <source>
        <dbReference type="ARBA" id="ARBA00006083"/>
    </source>
</evidence>
<dbReference type="Gene3D" id="3.20.20.140">
    <property type="entry name" value="Metal-dependent hydrolases"/>
    <property type="match status" value="1"/>
</dbReference>
<evidence type="ECO:0000256" key="5">
    <source>
        <dbReference type="ARBA" id="ARBA00022525"/>
    </source>
</evidence>
<dbReference type="FunFam" id="3.20.20.140:FF:000017">
    <property type="entry name" value="Adenosine deaminase 2"/>
    <property type="match status" value="1"/>
</dbReference>
<keyword evidence="7" id="KW-0732">Signal</keyword>
<dbReference type="AlphaFoldDB" id="A0A4Y9YGP5"/>
<protein>
    <recommendedName>
        <fullName evidence="4">adenosine deaminase</fullName>
        <ecNumber evidence="4">3.5.4.4</ecNumber>
    </recommendedName>
</protein>
<dbReference type="Proteomes" id="UP000298390">
    <property type="component" value="Unassembled WGS sequence"/>
</dbReference>
<accession>A0A4Y9YGP5</accession>
<evidence type="ECO:0000256" key="4">
    <source>
        <dbReference type="ARBA" id="ARBA00012784"/>
    </source>
</evidence>
<dbReference type="STRING" id="34475.A0A4Y9YGP5"/>